<evidence type="ECO:0000313" key="10">
    <source>
        <dbReference type="Proteomes" id="UP000067434"/>
    </source>
</evidence>
<comment type="function">
    <text evidence="7">S-adenosyl-L-methionine-dependent methyltransferase that acts as a component of the wyosine derivatives biosynthesis pathway. Probably methylates N-4 position of wybutosine-86 to produce wybutosine-72.</text>
</comment>
<dbReference type="OrthoDB" id="19299at2157"/>
<organism evidence="9 10">
    <name type="scientific">Infirmifilum uzonense</name>
    <dbReference type="NCBI Taxonomy" id="1550241"/>
    <lineage>
        <taxon>Archaea</taxon>
        <taxon>Thermoproteota</taxon>
        <taxon>Thermoprotei</taxon>
        <taxon>Thermofilales</taxon>
        <taxon>Thermofilaceae</taxon>
        <taxon>Infirmifilum</taxon>
    </lineage>
</organism>
<evidence type="ECO:0000256" key="1">
    <source>
        <dbReference type="ARBA" id="ARBA00008569"/>
    </source>
</evidence>
<comment type="catalytic activity">
    <reaction evidence="7">
        <text>4-demethyl-7-[(3S)-3-amino-3-carboxypropyl]wyosine(37) in tRNA(Phe) + S-adenosyl-L-methionine = 7-[(3S)-3-amino-3-carboxypropyl]wyosine(37) in tRNA(Phe) + S-adenosyl-L-homocysteine + H(+)</text>
        <dbReference type="Rhea" id="RHEA:36635"/>
        <dbReference type="Rhea" id="RHEA-COMP:10378"/>
        <dbReference type="Rhea" id="RHEA-COMP:10379"/>
        <dbReference type="ChEBI" id="CHEBI:15378"/>
        <dbReference type="ChEBI" id="CHEBI:57856"/>
        <dbReference type="ChEBI" id="CHEBI:59789"/>
        <dbReference type="ChEBI" id="CHEBI:73543"/>
        <dbReference type="ChEBI" id="CHEBI:73550"/>
        <dbReference type="EC" id="2.1.1.282"/>
    </reaction>
</comment>
<dbReference type="GO" id="GO:0031591">
    <property type="term" value="P:wybutosine biosynthetic process"/>
    <property type="evidence" value="ECO:0007669"/>
    <property type="project" value="InterPro"/>
</dbReference>
<keyword evidence="4 7" id="KW-0949">S-adenosyl-L-methionine</keyword>
<name>A0A0F7CKR7_9CREN</name>
<accession>A0A0F7CKR7</accession>
<comment type="similarity">
    <text evidence="1 7">Belongs to the TYW3 family.</text>
</comment>
<dbReference type="HOGENOM" id="CLU_047426_2_2_2"/>
<evidence type="ECO:0000256" key="7">
    <source>
        <dbReference type="HAMAP-Rule" id="MF_00266"/>
    </source>
</evidence>
<proteinExistence type="inferred from homology"/>
<sequence>MSTNKWNELRDLALKQLEEHKLQGRVDQDIVWLLDLINSSPDYYTTSSCSGRIQVAAGAHPGDKGKLRVIAKWHRIIQPEELTLVLSSTNEDNVWFSVHPPIFHVVARDLRAAKRLLVAARNSGFKHSGIQGLGKRIIVEIMSMEKIETPLRLHGIQIVGYDSLVLLVEAANQALLRGKRRLSRLAEVFYSRDKTS</sequence>
<dbReference type="GO" id="GO:0030488">
    <property type="term" value="P:tRNA methylation"/>
    <property type="evidence" value="ECO:0007669"/>
    <property type="project" value="InterPro"/>
</dbReference>
<dbReference type="InterPro" id="IPR022908">
    <property type="entry name" value="Taw3"/>
</dbReference>
<protein>
    <recommendedName>
        <fullName evidence="6 7">tRNA(Phe) 7-((3-amino-3-carboxypropyl)-4-demethylwyosine(37)-N(4))-methyltransferase</fullName>
        <ecNumber evidence="7">2.1.1.282</ecNumber>
    </recommendedName>
    <alternativeName>
        <fullName evidence="7">tRNA wyosine derivatives biosynthesis protein Taw3</fullName>
    </alternativeName>
</protein>
<dbReference type="GO" id="GO:0008175">
    <property type="term" value="F:tRNA methyltransferase activity"/>
    <property type="evidence" value="ECO:0007669"/>
    <property type="project" value="InterPro"/>
</dbReference>
<dbReference type="InterPro" id="IPR036602">
    <property type="entry name" value="tRNA_yW-synthesising-like_sf"/>
</dbReference>
<dbReference type="HAMAP" id="MF_00266">
    <property type="entry name" value="TYW3_archaea"/>
    <property type="match status" value="1"/>
</dbReference>
<dbReference type="PANTHER" id="PTHR48418">
    <property type="entry name" value="TRNA WYBUTOSINE-SYNTHESIZING PROTEIN 3"/>
    <property type="match status" value="1"/>
</dbReference>
<dbReference type="SUPFAM" id="SSF111278">
    <property type="entry name" value="SSo0622-like"/>
    <property type="match status" value="1"/>
</dbReference>
<dbReference type="PANTHER" id="PTHR48418:SF1">
    <property type="entry name" value="TRNA WYBUTOSINE-SYNTHESIZING PROTEIN 3"/>
    <property type="match status" value="1"/>
</dbReference>
<evidence type="ECO:0000256" key="3">
    <source>
        <dbReference type="ARBA" id="ARBA00022679"/>
    </source>
</evidence>
<evidence type="ECO:0000256" key="5">
    <source>
        <dbReference type="ARBA" id="ARBA00022694"/>
    </source>
</evidence>
<dbReference type="GeneID" id="25400735"/>
<dbReference type="InterPro" id="IPR003827">
    <property type="entry name" value="tRNA_yW-synthesising"/>
</dbReference>
<dbReference type="KEGG" id="thf:MA03_00850"/>
<gene>
    <name evidence="7" type="primary">taw3</name>
    <name evidence="9" type="ORF">MA03_00850</name>
</gene>
<evidence type="ECO:0000256" key="2">
    <source>
        <dbReference type="ARBA" id="ARBA00022603"/>
    </source>
</evidence>
<dbReference type="Pfam" id="PF02676">
    <property type="entry name" value="TYW3"/>
    <property type="match status" value="1"/>
</dbReference>
<dbReference type="EMBL" id="CP009961">
    <property type="protein sequence ID" value="AKG38131.1"/>
    <property type="molecule type" value="Genomic_DNA"/>
</dbReference>
<feature type="domain" description="tRNA wybutosine-synthesizing protein" evidence="8">
    <location>
        <begin position="8"/>
        <end position="188"/>
    </location>
</feature>
<dbReference type="STRING" id="1550241.MA03_00850"/>
<dbReference type="NCBIfam" id="NF003267">
    <property type="entry name" value="PRK04235.1-6"/>
    <property type="match status" value="1"/>
</dbReference>
<evidence type="ECO:0000313" key="9">
    <source>
        <dbReference type="EMBL" id="AKG38131.1"/>
    </source>
</evidence>
<dbReference type="RefSeq" id="WP_052883464.1">
    <property type="nucleotide sequence ID" value="NZ_CP009961.1"/>
</dbReference>
<keyword evidence="5 7" id="KW-0819">tRNA processing</keyword>
<evidence type="ECO:0000256" key="6">
    <source>
        <dbReference type="ARBA" id="ARBA00030554"/>
    </source>
</evidence>
<reference evidence="9 10" key="1">
    <citation type="journal article" date="2015" name="Stand. Genomic Sci.">
        <title>Complete genome sequence of and proposal of Thermofilum uzonense sp. nov. a novel hyperthermophilic crenarchaeon and emended description of the genus Thermofilum.</title>
        <authorList>
            <person name="Toshchakov S.V."/>
            <person name="Korzhenkov A.A."/>
            <person name="Samarov N.I."/>
            <person name="Mazunin I.O."/>
            <person name="Mozhey O.I."/>
            <person name="Shmyr I.S."/>
            <person name="Derbikova K.S."/>
            <person name="Taranov E.A."/>
            <person name="Dominova I.N."/>
            <person name="Bonch-Osmolovskaya E.A."/>
            <person name="Patrushev M.V."/>
            <person name="Podosokorskaya O.A."/>
            <person name="Kublanov I.V."/>
        </authorList>
    </citation>
    <scope>NUCLEOTIDE SEQUENCE [LARGE SCALE GENOMIC DNA]</scope>
    <source>
        <strain evidence="9 10">1807-2</strain>
    </source>
</reference>
<keyword evidence="3 7" id="KW-0808">Transferase</keyword>
<keyword evidence="10" id="KW-1185">Reference proteome</keyword>
<dbReference type="AlphaFoldDB" id="A0A0F7CKR7"/>
<dbReference type="EC" id="2.1.1.282" evidence="7"/>
<evidence type="ECO:0000256" key="4">
    <source>
        <dbReference type="ARBA" id="ARBA00022691"/>
    </source>
</evidence>
<dbReference type="Gene3D" id="3.30.1960.10">
    <property type="entry name" value="tRNA wybutosine-synthesizing-like"/>
    <property type="match status" value="1"/>
</dbReference>
<dbReference type="Proteomes" id="UP000067434">
    <property type="component" value="Chromosome"/>
</dbReference>
<keyword evidence="2 7" id="KW-0489">Methyltransferase</keyword>
<dbReference type="PATRIC" id="fig|1550241.5.peg.171"/>
<evidence type="ECO:0000259" key="8">
    <source>
        <dbReference type="Pfam" id="PF02676"/>
    </source>
</evidence>